<dbReference type="Pfam" id="PF01042">
    <property type="entry name" value="Ribonuc_L-PSP"/>
    <property type="match status" value="1"/>
</dbReference>
<dbReference type="InterPro" id="IPR006056">
    <property type="entry name" value="RidA"/>
</dbReference>
<dbReference type="InterPro" id="IPR006175">
    <property type="entry name" value="YjgF/YER057c/UK114"/>
</dbReference>
<dbReference type="NCBIfam" id="TIGR00004">
    <property type="entry name" value="Rid family detoxifying hydrolase"/>
    <property type="match status" value="1"/>
</dbReference>
<comment type="caution">
    <text evidence="2">The sequence shown here is derived from an EMBL/GenBank/DDBJ whole genome shotgun (WGS) entry which is preliminary data.</text>
</comment>
<dbReference type="AlphaFoldDB" id="A0A7C5M4W8"/>
<name>A0A7C5M4W8_UNCW3</name>
<dbReference type="CDD" id="cd00448">
    <property type="entry name" value="YjgF_YER057c_UK114_family"/>
    <property type="match status" value="1"/>
</dbReference>
<organism evidence="2">
    <name type="scientific">candidate division WOR-3 bacterium</name>
    <dbReference type="NCBI Taxonomy" id="2052148"/>
    <lineage>
        <taxon>Bacteria</taxon>
        <taxon>Bacteria division WOR-3</taxon>
    </lineage>
</organism>
<dbReference type="SUPFAM" id="SSF55298">
    <property type="entry name" value="YjgF-like"/>
    <property type="match status" value="1"/>
</dbReference>
<evidence type="ECO:0000313" key="2">
    <source>
        <dbReference type="EMBL" id="HHF58432.1"/>
    </source>
</evidence>
<proteinExistence type="inferred from homology"/>
<dbReference type="InterPro" id="IPR035959">
    <property type="entry name" value="RutC-like_sf"/>
</dbReference>
<dbReference type="FunFam" id="3.30.1330.40:FF:000001">
    <property type="entry name" value="L-PSP family endoribonuclease"/>
    <property type="match status" value="1"/>
</dbReference>
<reference evidence="2" key="1">
    <citation type="journal article" date="2020" name="mSystems">
        <title>Genome- and Community-Level Interaction Insights into Carbon Utilization and Element Cycling Functions of Hydrothermarchaeota in Hydrothermal Sediment.</title>
        <authorList>
            <person name="Zhou Z."/>
            <person name="Liu Y."/>
            <person name="Xu W."/>
            <person name="Pan J."/>
            <person name="Luo Z.H."/>
            <person name="Li M."/>
        </authorList>
    </citation>
    <scope>NUCLEOTIDE SEQUENCE [LARGE SCALE GENOMIC DNA]</scope>
    <source>
        <strain evidence="2">HyVt-94</strain>
    </source>
</reference>
<evidence type="ECO:0000256" key="1">
    <source>
        <dbReference type="ARBA" id="ARBA00010552"/>
    </source>
</evidence>
<protein>
    <submittedName>
        <fullName evidence="2">RidA family protein</fullName>
    </submittedName>
</protein>
<dbReference type="Proteomes" id="UP000886014">
    <property type="component" value="Unassembled WGS sequence"/>
</dbReference>
<dbReference type="PANTHER" id="PTHR11803:SF39">
    <property type="entry name" value="2-IMINOBUTANOATE_2-IMINOPROPANOATE DEAMINASE"/>
    <property type="match status" value="1"/>
</dbReference>
<dbReference type="Gene3D" id="3.30.1330.40">
    <property type="entry name" value="RutC-like"/>
    <property type="match status" value="1"/>
</dbReference>
<sequence>MKKSLMTDKAPQPVGPYSQAISFKELIFISGQIGIDVKTGKLVDGIENQTQKVMENIKNILEEAGLNFGNVLKTTIFLTNMADFPKVNEIYSSYLKEPYPARSTIEVKSLPKGALIEVEVIAGRW</sequence>
<dbReference type="GO" id="GO:0005829">
    <property type="term" value="C:cytosol"/>
    <property type="evidence" value="ECO:0007669"/>
    <property type="project" value="TreeGrafter"/>
</dbReference>
<accession>A0A7C5M4W8</accession>
<dbReference type="EMBL" id="DRTV01000235">
    <property type="protein sequence ID" value="HHF58432.1"/>
    <property type="molecule type" value="Genomic_DNA"/>
</dbReference>
<comment type="similarity">
    <text evidence="1">Belongs to the RutC family.</text>
</comment>
<gene>
    <name evidence="2" type="ORF">ENL41_03305</name>
</gene>
<dbReference type="GO" id="GO:0019239">
    <property type="term" value="F:deaminase activity"/>
    <property type="evidence" value="ECO:0007669"/>
    <property type="project" value="TreeGrafter"/>
</dbReference>
<dbReference type="PANTHER" id="PTHR11803">
    <property type="entry name" value="2-IMINOBUTANOATE/2-IMINOPROPANOATE DEAMINASE RIDA"/>
    <property type="match status" value="1"/>
</dbReference>